<name>A0A6I6NH87_9ACTN</name>
<evidence type="ECO:0000313" key="6">
    <source>
        <dbReference type="Proteomes" id="UP000436138"/>
    </source>
</evidence>
<comment type="similarity">
    <text evidence="3">Belongs to the gas vesicle GvpF/GvpL family.</text>
</comment>
<sequence length="280" mass="30150">MTESVFYAYAVVRNAAGLDTALEGVVGVAGAPVHMVSEGPGSDLTAAVSPVPAEEFQERALRRHLEDLDWLEAVARAHHSVIEALAAHTTVLPLRLATVYLDDGRIRAMLHEDAELFSQTLQRLAGQLEWGVKIYVEPQPDTRRPGPASAAGSASAADTTADTGPGRAYLRARRAQRHSREECYEAAREAAERVESIGRAMATDHARHRVQQGELATGAGENVVNDAYLLTHEATAEFRKRVLDAAHGLPGVRIDVTGPWAPYSFVAPPGTEDPATDRPP</sequence>
<keyword evidence="1" id="KW-0304">Gas vesicle</keyword>
<accession>A0A6I6NH87</accession>
<proteinExistence type="inferred from homology"/>
<dbReference type="PANTHER" id="PTHR36852:SF1">
    <property type="entry name" value="PROTEIN GVPL 2"/>
    <property type="match status" value="1"/>
</dbReference>
<dbReference type="RefSeq" id="WP_158927582.1">
    <property type="nucleotide sequence ID" value="NZ_CP047020.1"/>
</dbReference>
<dbReference type="EMBL" id="CP047020">
    <property type="protein sequence ID" value="QHA08305.1"/>
    <property type="molecule type" value="Genomic_DNA"/>
</dbReference>
<dbReference type="GO" id="GO:0031412">
    <property type="term" value="P:gas vesicle organization"/>
    <property type="evidence" value="ECO:0007669"/>
    <property type="project" value="InterPro"/>
</dbReference>
<comment type="subcellular location">
    <subcellularLocation>
        <location evidence="2">Gas vesicle</location>
    </subcellularLocation>
</comment>
<dbReference type="KEGG" id="sbro:GQF42_38065"/>
<dbReference type="AlphaFoldDB" id="A0A6I6NH87"/>
<dbReference type="PANTHER" id="PTHR36852">
    <property type="entry name" value="PROTEIN GVPL 2"/>
    <property type="match status" value="1"/>
</dbReference>
<gene>
    <name evidence="5" type="ORF">GQF42_38065</name>
</gene>
<dbReference type="Proteomes" id="UP000436138">
    <property type="component" value="Chromosome"/>
</dbReference>
<keyword evidence="6" id="KW-1185">Reference proteome</keyword>
<dbReference type="GO" id="GO:0031411">
    <property type="term" value="C:gas vesicle"/>
    <property type="evidence" value="ECO:0007669"/>
    <property type="project" value="UniProtKB-SubCell"/>
</dbReference>
<reference evidence="5 6" key="1">
    <citation type="submission" date="2019-12" db="EMBL/GenBank/DDBJ databases">
        <title>Streptomyces sp. strain T44 isolated from rhizosphere soil of Broussonetia papyrifera.</title>
        <authorList>
            <person name="Mo P."/>
        </authorList>
    </citation>
    <scope>NUCLEOTIDE SEQUENCE [LARGE SCALE GENOMIC DNA]</scope>
    <source>
        <strain evidence="5 6">T44</strain>
    </source>
</reference>
<dbReference type="InterPro" id="IPR009430">
    <property type="entry name" value="GvpL/GvpF"/>
</dbReference>
<organism evidence="5 6">
    <name type="scientific">Streptomyces broussonetiae</name>
    <dbReference type="NCBI Taxonomy" id="2686304"/>
    <lineage>
        <taxon>Bacteria</taxon>
        <taxon>Bacillati</taxon>
        <taxon>Actinomycetota</taxon>
        <taxon>Actinomycetes</taxon>
        <taxon>Kitasatosporales</taxon>
        <taxon>Streptomycetaceae</taxon>
        <taxon>Streptomyces</taxon>
    </lineage>
</organism>
<dbReference type="Pfam" id="PF06386">
    <property type="entry name" value="GvpL_GvpF"/>
    <property type="match status" value="1"/>
</dbReference>
<protein>
    <submittedName>
        <fullName evidence="5">Gas vesicle protein</fullName>
    </submittedName>
</protein>
<evidence type="ECO:0000256" key="4">
    <source>
        <dbReference type="SAM" id="MobiDB-lite"/>
    </source>
</evidence>
<evidence type="ECO:0000256" key="2">
    <source>
        <dbReference type="ARBA" id="ARBA00035108"/>
    </source>
</evidence>
<evidence type="ECO:0000313" key="5">
    <source>
        <dbReference type="EMBL" id="QHA08305.1"/>
    </source>
</evidence>
<evidence type="ECO:0000256" key="3">
    <source>
        <dbReference type="ARBA" id="ARBA00035643"/>
    </source>
</evidence>
<evidence type="ECO:0000256" key="1">
    <source>
        <dbReference type="ARBA" id="ARBA00022987"/>
    </source>
</evidence>
<feature type="region of interest" description="Disordered" evidence="4">
    <location>
        <begin position="139"/>
        <end position="166"/>
    </location>
</feature>
<feature type="compositionally biased region" description="Low complexity" evidence="4">
    <location>
        <begin position="145"/>
        <end position="166"/>
    </location>
</feature>